<dbReference type="PANTHER" id="PTHR37422">
    <property type="entry name" value="TEICHURONIC ACID BIOSYNTHESIS PROTEIN TUAE"/>
    <property type="match status" value="1"/>
</dbReference>
<evidence type="ECO:0000256" key="4">
    <source>
        <dbReference type="ARBA" id="ARBA00023136"/>
    </source>
</evidence>
<dbReference type="Proteomes" id="UP000218824">
    <property type="component" value="Chromosome"/>
</dbReference>
<evidence type="ECO:0000259" key="6">
    <source>
        <dbReference type="Pfam" id="PF04932"/>
    </source>
</evidence>
<evidence type="ECO:0000313" key="8">
    <source>
        <dbReference type="Proteomes" id="UP000218824"/>
    </source>
</evidence>
<sequence>MRIPAPKLLLAPACLGLFLLSGWASVFFAVDTDLVQYAAIAATIVLGGLSLSYSGLNRFACLLPVIVCLIAFAQIAYLDTHIGHRPKELKFYLILVFCAYCACFVLRGAAAEQFVKIYVALCFLLSVAALLMNKGADTGAQRLMQGDGNPIWIARAAGTAIMFLAWRLLTDTRRQALRIALILPCVAALVLAGSRGPILSLLLGLGVLLVLTNRGALLLSRKVWAAGLAVVLLAVAAAVLAPDGIKDRLASLVVSNYSGSDVLRMNLYEVSFSMLRDTLFGQGFGAFEASGALQPYPHNLLIETLIEPGLIFTVFFFALIVYAIARLYRSAKRSQGRDLVATFLCALSLYSLANAMFSGDITSPKELYLCVFYALSTAFVVRTANVQRPVPASSQPIAH</sequence>
<dbReference type="RefSeq" id="WP_096378765.1">
    <property type="nucleotide sequence ID" value="NZ_AP014940.1"/>
</dbReference>
<dbReference type="InterPro" id="IPR051533">
    <property type="entry name" value="WaaL-like"/>
</dbReference>
<evidence type="ECO:0000256" key="1">
    <source>
        <dbReference type="ARBA" id="ARBA00004141"/>
    </source>
</evidence>
<dbReference type="PANTHER" id="PTHR37422:SF13">
    <property type="entry name" value="LIPOPOLYSACCHARIDE BIOSYNTHESIS PROTEIN PA4999-RELATED"/>
    <property type="match status" value="1"/>
</dbReference>
<proteinExistence type="predicted"/>
<dbReference type="GO" id="GO:0016020">
    <property type="term" value="C:membrane"/>
    <property type="evidence" value="ECO:0007669"/>
    <property type="project" value="UniProtKB-SubCell"/>
</dbReference>
<keyword evidence="4 5" id="KW-0472">Membrane</keyword>
<feature type="transmembrane region" description="Helical" evidence="5">
    <location>
        <begin position="152"/>
        <end position="169"/>
    </location>
</feature>
<dbReference type="Pfam" id="PF04932">
    <property type="entry name" value="Wzy_C"/>
    <property type="match status" value="1"/>
</dbReference>
<feature type="transmembrane region" description="Helical" evidence="5">
    <location>
        <begin position="223"/>
        <end position="241"/>
    </location>
</feature>
<evidence type="ECO:0000313" key="7">
    <source>
        <dbReference type="EMBL" id="BAV98270.1"/>
    </source>
</evidence>
<feature type="transmembrane region" description="Helical" evidence="5">
    <location>
        <begin position="198"/>
        <end position="216"/>
    </location>
</feature>
<protein>
    <recommendedName>
        <fullName evidence="6">O-antigen ligase-related domain-containing protein</fullName>
    </recommendedName>
</protein>
<gene>
    <name evidence="7" type="ORF">LEN_2783</name>
</gene>
<feature type="domain" description="O-antigen ligase-related" evidence="6">
    <location>
        <begin position="182"/>
        <end position="317"/>
    </location>
</feature>
<keyword evidence="3 5" id="KW-1133">Transmembrane helix</keyword>
<keyword evidence="2 5" id="KW-0812">Transmembrane</keyword>
<feature type="transmembrane region" description="Helical" evidence="5">
    <location>
        <begin position="309"/>
        <end position="328"/>
    </location>
</feature>
<dbReference type="KEGG" id="lem:LEN_2783"/>
<name>A0AAU9ASS7_LYSEN</name>
<feature type="transmembrane region" description="Helical" evidence="5">
    <location>
        <begin position="340"/>
        <end position="359"/>
    </location>
</feature>
<comment type="subcellular location">
    <subcellularLocation>
        <location evidence="1">Membrane</location>
        <topology evidence="1">Multi-pass membrane protein</topology>
    </subcellularLocation>
</comment>
<feature type="transmembrane region" description="Helical" evidence="5">
    <location>
        <begin position="89"/>
        <end position="107"/>
    </location>
</feature>
<organism evidence="7 8">
    <name type="scientific">Lysobacter enzymogenes</name>
    <dbReference type="NCBI Taxonomy" id="69"/>
    <lineage>
        <taxon>Bacteria</taxon>
        <taxon>Pseudomonadati</taxon>
        <taxon>Pseudomonadota</taxon>
        <taxon>Gammaproteobacteria</taxon>
        <taxon>Lysobacterales</taxon>
        <taxon>Lysobacteraceae</taxon>
        <taxon>Lysobacter</taxon>
    </lineage>
</organism>
<evidence type="ECO:0000256" key="2">
    <source>
        <dbReference type="ARBA" id="ARBA00022692"/>
    </source>
</evidence>
<reference evidence="7 8" key="1">
    <citation type="journal article" date="2017" name="DNA Res.">
        <title>Complete genome sequence and expression profile of the commercial lytic enzyme producer Lysobacter enzymogenes M497-1.</title>
        <authorList>
            <person name="Takami H."/>
            <person name="Toyoda A."/>
            <person name="Uchiyama I."/>
            <person name="Itoh T."/>
            <person name="Takaki Y."/>
            <person name="Arai W."/>
            <person name="Nishi S."/>
            <person name="Kawai M."/>
            <person name="Shinya K."/>
            <person name="Ikeda H."/>
        </authorList>
    </citation>
    <scope>NUCLEOTIDE SEQUENCE [LARGE SCALE GENOMIC DNA]</scope>
    <source>
        <strain evidence="7 8">M497-1</strain>
    </source>
</reference>
<feature type="transmembrane region" description="Helical" evidence="5">
    <location>
        <begin position="176"/>
        <end position="192"/>
    </location>
</feature>
<dbReference type="InterPro" id="IPR007016">
    <property type="entry name" value="O-antigen_ligase-rel_domated"/>
</dbReference>
<evidence type="ECO:0000256" key="3">
    <source>
        <dbReference type="ARBA" id="ARBA00022989"/>
    </source>
</evidence>
<dbReference type="EMBL" id="AP014940">
    <property type="protein sequence ID" value="BAV98270.1"/>
    <property type="molecule type" value="Genomic_DNA"/>
</dbReference>
<feature type="transmembrane region" description="Helical" evidence="5">
    <location>
        <begin position="114"/>
        <end position="132"/>
    </location>
</feature>
<evidence type="ECO:0000256" key="5">
    <source>
        <dbReference type="SAM" id="Phobius"/>
    </source>
</evidence>
<dbReference type="GeneID" id="83064622"/>
<feature type="transmembrane region" description="Helical" evidence="5">
    <location>
        <begin position="34"/>
        <end position="52"/>
    </location>
</feature>
<dbReference type="AlphaFoldDB" id="A0AAU9ASS7"/>
<accession>A0AAU9ASS7</accession>
<feature type="transmembrane region" description="Helical" evidence="5">
    <location>
        <begin position="59"/>
        <end position="77"/>
    </location>
</feature>